<dbReference type="EMBL" id="BQKI01000078">
    <property type="protein sequence ID" value="GJN25741.1"/>
    <property type="molecule type" value="Genomic_DNA"/>
</dbReference>
<organism evidence="1 2">
    <name type="scientific">Eleusine coracana subsp. coracana</name>
    <dbReference type="NCBI Taxonomy" id="191504"/>
    <lineage>
        <taxon>Eukaryota</taxon>
        <taxon>Viridiplantae</taxon>
        <taxon>Streptophyta</taxon>
        <taxon>Embryophyta</taxon>
        <taxon>Tracheophyta</taxon>
        <taxon>Spermatophyta</taxon>
        <taxon>Magnoliopsida</taxon>
        <taxon>Liliopsida</taxon>
        <taxon>Poales</taxon>
        <taxon>Poaceae</taxon>
        <taxon>PACMAD clade</taxon>
        <taxon>Chloridoideae</taxon>
        <taxon>Cynodonteae</taxon>
        <taxon>Eleusininae</taxon>
        <taxon>Eleusine</taxon>
    </lineage>
</organism>
<proteinExistence type="predicted"/>
<evidence type="ECO:0000313" key="1">
    <source>
        <dbReference type="EMBL" id="GJN25741.1"/>
    </source>
</evidence>
<gene>
    <name evidence="1" type="primary">gb13607</name>
    <name evidence="1" type="ORF">PR202_gb13607</name>
</gene>
<accession>A0AAV5EUJ1</accession>
<name>A0AAV5EUJ1_ELECO</name>
<comment type="caution">
    <text evidence="1">The sequence shown here is derived from an EMBL/GenBank/DDBJ whole genome shotgun (WGS) entry which is preliminary data.</text>
</comment>
<dbReference type="PANTHER" id="PTHR45744:SF2">
    <property type="entry name" value="TYROSINE AMINOTRANSFERASE"/>
    <property type="match status" value="1"/>
</dbReference>
<evidence type="ECO:0008006" key="3">
    <source>
        <dbReference type="Google" id="ProtNLM"/>
    </source>
</evidence>
<dbReference type="GO" id="GO:0004838">
    <property type="term" value="F:L-tyrosine-2-oxoglutarate transaminase activity"/>
    <property type="evidence" value="ECO:0007669"/>
    <property type="project" value="TreeGrafter"/>
</dbReference>
<dbReference type="AlphaFoldDB" id="A0AAV5EUJ1"/>
<protein>
    <recommendedName>
        <fullName evidence="3">RNase H type-1 domain-containing protein</fullName>
    </recommendedName>
</protein>
<sequence length="198" mass="21029">MEQLAMIREGDAKDSLVSFRSGLANKPQRIQRRRDCLGGYHPQNLDLETMEAIACREGMALASDLGLRRLRLASDCSNVIKSLREAGYGVERPEEQNCKVINGHGGGGVEAVCNIKTAVRCHTALADGNKTSIRGVVGELLASAGKGRSLISLGVGDASSHACFRQGGEFAAEAVADAARSGEFDCYAPSYGFPAARR</sequence>
<keyword evidence="2" id="KW-1185">Reference proteome</keyword>
<dbReference type="GO" id="GO:0006572">
    <property type="term" value="P:L-tyrosine catabolic process"/>
    <property type="evidence" value="ECO:0007669"/>
    <property type="project" value="TreeGrafter"/>
</dbReference>
<reference evidence="1" key="1">
    <citation type="journal article" date="2018" name="DNA Res.">
        <title>Multiple hybrid de novo genome assembly of finger millet, an orphan allotetraploid crop.</title>
        <authorList>
            <person name="Hatakeyama M."/>
            <person name="Aluri S."/>
            <person name="Balachadran M.T."/>
            <person name="Sivarajan S.R."/>
            <person name="Patrignani A."/>
            <person name="Gruter S."/>
            <person name="Poveda L."/>
            <person name="Shimizu-Inatsugi R."/>
            <person name="Baeten J."/>
            <person name="Francoijs K.J."/>
            <person name="Nataraja K.N."/>
            <person name="Reddy Y.A.N."/>
            <person name="Phadnis S."/>
            <person name="Ravikumar R.L."/>
            <person name="Schlapbach R."/>
            <person name="Sreeman S.M."/>
            <person name="Shimizu K.K."/>
        </authorList>
    </citation>
    <scope>NUCLEOTIDE SEQUENCE</scope>
</reference>
<evidence type="ECO:0000313" key="2">
    <source>
        <dbReference type="Proteomes" id="UP001054889"/>
    </source>
</evidence>
<dbReference type="Proteomes" id="UP001054889">
    <property type="component" value="Unassembled WGS sequence"/>
</dbReference>
<reference evidence="1" key="2">
    <citation type="submission" date="2021-12" db="EMBL/GenBank/DDBJ databases">
        <title>Resequencing data analysis of finger millet.</title>
        <authorList>
            <person name="Hatakeyama M."/>
            <person name="Aluri S."/>
            <person name="Balachadran M.T."/>
            <person name="Sivarajan S.R."/>
            <person name="Poveda L."/>
            <person name="Shimizu-Inatsugi R."/>
            <person name="Schlapbach R."/>
            <person name="Sreeman S.M."/>
            <person name="Shimizu K.K."/>
        </authorList>
    </citation>
    <scope>NUCLEOTIDE SEQUENCE</scope>
</reference>
<dbReference type="PANTHER" id="PTHR45744">
    <property type="entry name" value="TYROSINE AMINOTRANSFERASE"/>
    <property type="match status" value="1"/>
</dbReference>